<keyword evidence="2 8" id="KW-0813">Transport</keyword>
<evidence type="ECO:0000256" key="9">
    <source>
        <dbReference type="RuleBase" id="RU003357"/>
    </source>
</evidence>
<evidence type="ECO:0000256" key="6">
    <source>
        <dbReference type="ARBA" id="ARBA00023136"/>
    </source>
</evidence>
<evidence type="ECO:0000256" key="4">
    <source>
        <dbReference type="ARBA" id="ARBA00022692"/>
    </source>
</evidence>
<dbReference type="OrthoDB" id="9800913at2"/>
<dbReference type="GO" id="GO:0015344">
    <property type="term" value="F:siderophore uptake transmembrane transporter activity"/>
    <property type="evidence" value="ECO:0007669"/>
    <property type="project" value="TreeGrafter"/>
</dbReference>
<keyword evidence="4 8" id="KW-0812">Transmembrane</keyword>
<keyword evidence="6 8" id="KW-0472">Membrane</keyword>
<evidence type="ECO:0000259" key="12">
    <source>
        <dbReference type="Pfam" id="PF07715"/>
    </source>
</evidence>
<evidence type="ECO:0000256" key="7">
    <source>
        <dbReference type="ARBA" id="ARBA00023237"/>
    </source>
</evidence>
<evidence type="ECO:0000313" key="13">
    <source>
        <dbReference type="EMBL" id="GBC62358.1"/>
    </source>
</evidence>
<reference evidence="14" key="2">
    <citation type="submission" date="2019-01" db="EMBL/GenBank/DDBJ databases">
        <title>Genome sequence of Desulfonema ishimotonii strain Tokyo 01.</title>
        <authorList>
            <person name="Fukui M."/>
        </authorList>
    </citation>
    <scope>NUCLEOTIDE SEQUENCE [LARGE SCALE GENOMIC DNA]</scope>
    <source>
        <strain evidence="14">Tokyo 01</strain>
    </source>
</reference>
<evidence type="ECO:0000256" key="5">
    <source>
        <dbReference type="ARBA" id="ARBA00023077"/>
    </source>
</evidence>
<organism evidence="13 14">
    <name type="scientific">Desulfonema ishimotonii</name>
    <dbReference type="NCBI Taxonomy" id="45657"/>
    <lineage>
        <taxon>Bacteria</taxon>
        <taxon>Pseudomonadati</taxon>
        <taxon>Thermodesulfobacteriota</taxon>
        <taxon>Desulfobacteria</taxon>
        <taxon>Desulfobacterales</taxon>
        <taxon>Desulfococcaceae</taxon>
        <taxon>Desulfonema</taxon>
    </lineage>
</organism>
<evidence type="ECO:0000256" key="8">
    <source>
        <dbReference type="PROSITE-ProRule" id="PRU01360"/>
    </source>
</evidence>
<sequence length="698" mass="77747">MTAFGNRILKRNILIVTIIFRNTVCLSFFGLSVYLGAVSICTAGEDPPRELLMANLTEMSIEVLMNVEILSAAKKLQPVSESAAAVFVITSEDIRRSGALTVPDLLRTVPGLQVARINNSKWAISSRGFGGQQANKLLVLIDGRTVYSPLYSGVYWDAQDVMPEDMERIEIVRGPGAALWGANAVNGVISILTKSAEKTQGGLISGGFGSEGGGFGATRYGGRLAETVWYRLYAKYLNRDSTLSADGEWKNDSWNVLRGGGRMDWQVSDRDHLTLQGDIYDGENGNMQPVASLSPPYDSHSFHETKYSGANLLTRWTRTFSGTSEMALQLYYDRTKRTSTVVNDRYETLDLDFQHRFDLGDRQEIIWGGGYRLIWDDLQNTSGNNTFDPESRTTQLFNGFVQDEITLVENCFSIILGAKAEHNDYSGFEFQPGFRWHWKPATGHALWGAVSRAVRTPSRAENDALFYQTVSPPFSSLNPGPVPVVVSFQGSDAFESEELIAYEMGYRFQAAKSFSADIAVFYNDYGNLRTVEPDGIDFSNYPRHVVANYTGANKMSGESYGVEVALDVRVTDRWRLRGAYSFLRVMLHPDADSGDFISEVTEGFDPRHQFSLRSSLDLPWGLEWDIGGRYVDNLTGYDVQSYVAVDTRLSWSPRPGVEFSVVGQNLNDPVHFELAPSLYNVVATEAVRSVYAKLTWAF</sequence>
<dbReference type="Proteomes" id="UP000288096">
    <property type="component" value="Unassembled WGS sequence"/>
</dbReference>
<reference evidence="14" key="1">
    <citation type="submission" date="2017-11" db="EMBL/GenBank/DDBJ databases">
        <authorList>
            <person name="Watanabe M."/>
            <person name="Kojima H."/>
        </authorList>
    </citation>
    <scope>NUCLEOTIDE SEQUENCE [LARGE SCALE GENOMIC DNA]</scope>
    <source>
        <strain evidence="14">Tokyo 01</strain>
    </source>
</reference>
<dbReference type="AlphaFoldDB" id="A0A401FZH0"/>
<evidence type="ECO:0000313" key="14">
    <source>
        <dbReference type="Proteomes" id="UP000288096"/>
    </source>
</evidence>
<keyword evidence="7 8" id="KW-0998">Cell outer membrane</keyword>
<dbReference type="EMBL" id="BEXT01000001">
    <property type="protein sequence ID" value="GBC62358.1"/>
    <property type="molecule type" value="Genomic_DNA"/>
</dbReference>
<protein>
    <submittedName>
        <fullName evidence="13">TonB-dependent receptor</fullName>
    </submittedName>
</protein>
<dbReference type="GO" id="GO:0044718">
    <property type="term" value="P:siderophore transmembrane transport"/>
    <property type="evidence" value="ECO:0007669"/>
    <property type="project" value="TreeGrafter"/>
</dbReference>
<feature type="domain" description="TonB-dependent receptor-like beta-barrel" evidence="11">
    <location>
        <begin position="235"/>
        <end position="666"/>
    </location>
</feature>
<dbReference type="SUPFAM" id="SSF56935">
    <property type="entry name" value="Porins"/>
    <property type="match status" value="1"/>
</dbReference>
<feature type="transmembrane region" description="Helical" evidence="10">
    <location>
        <begin position="12"/>
        <end position="35"/>
    </location>
</feature>
<feature type="domain" description="TonB-dependent receptor plug" evidence="12">
    <location>
        <begin position="79"/>
        <end position="188"/>
    </location>
</feature>
<dbReference type="Gene3D" id="2.170.130.10">
    <property type="entry name" value="TonB-dependent receptor, plug domain"/>
    <property type="match status" value="1"/>
</dbReference>
<dbReference type="InterPro" id="IPR037066">
    <property type="entry name" value="Plug_dom_sf"/>
</dbReference>
<evidence type="ECO:0000256" key="10">
    <source>
        <dbReference type="SAM" id="Phobius"/>
    </source>
</evidence>
<dbReference type="InterPro" id="IPR036942">
    <property type="entry name" value="Beta-barrel_TonB_sf"/>
</dbReference>
<keyword evidence="10" id="KW-1133">Transmembrane helix</keyword>
<dbReference type="PANTHER" id="PTHR30069:SF27">
    <property type="entry name" value="BLL4766 PROTEIN"/>
    <property type="match status" value="1"/>
</dbReference>
<name>A0A401FZH0_9BACT</name>
<comment type="similarity">
    <text evidence="8 9">Belongs to the TonB-dependent receptor family.</text>
</comment>
<keyword evidence="13" id="KW-0675">Receptor</keyword>
<dbReference type="PANTHER" id="PTHR30069">
    <property type="entry name" value="TONB-DEPENDENT OUTER MEMBRANE RECEPTOR"/>
    <property type="match status" value="1"/>
</dbReference>
<dbReference type="Pfam" id="PF07715">
    <property type="entry name" value="Plug"/>
    <property type="match status" value="1"/>
</dbReference>
<dbReference type="GO" id="GO:0009279">
    <property type="term" value="C:cell outer membrane"/>
    <property type="evidence" value="ECO:0007669"/>
    <property type="project" value="UniProtKB-SubCell"/>
</dbReference>
<evidence type="ECO:0000256" key="3">
    <source>
        <dbReference type="ARBA" id="ARBA00022452"/>
    </source>
</evidence>
<keyword evidence="14" id="KW-1185">Reference proteome</keyword>
<comment type="subcellular location">
    <subcellularLocation>
        <location evidence="1 8">Cell outer membrane</location>
        <topology evidence="1 8">Multi-pass membrane protein</topology>
    </subcellularLocation>
</comment>
<proteinExistence type="inferred from homology"/>
<dbReference type="PROSITE" id="PS52016">
    <property type="entry name" value="TONB_DEPENDENT_REC_3"/>
    <property type="match status" value="1"/>
</dbReference>
<dbReference type="InterPro" id="IPR000531">
    <property type="entry name" value="Beta-barrel_TonB"/>
</dbReference>
<keyword evidence="5 9" id="KW-0798">TonB box</keyword>
<gene>
    <name evidence="13" type="ORF">DENIS_3330</name>
</gene>
<keyword evidence="3 8" id="KW-1134">Transmembrane beta strand</keyword>
<comment type="caution">
    <text evidence="13">The sequence shown here is derived from an EMBL/GenBank/DDBJ whole genome shotgun (WGS) entry which is preliminary data.</text>
</comment>
<dbReference type="InterPro" id="IPR012910">
    <property type="entry name" value="Plug_dom"/>
</dbReference>
<dbReference type="Gene3D" id="2.40.170.20">
    <property type="entry name" value="TonB-dependent receptor, beta-barrel domain"/>
    <property type="match status" value="1"/>
</dbReference>
<evidence type="ECO:0000256" key="2">
    <source>
        <dbReference type="ARBA" id="ARBA00022448"/>
    </source>
</evidence>
<dbReference type="CDD" id="cd01347">
    <property type="entry name" value="ligand_gated_channel"/>
    <property type="match status" value="1"/>
</dbReference>
<evidence type="ECO:0000256" key="1">
    <source>
        <dbReference type="ARBA" id="ARBA00004571"/>
    </source>
</evidence>
<dbReference type="Pfam" id="PF00593">
    <property type="entry name" value="TonB_dep_Rec_b-barrel"/>
    <property type="match status" value="1"/>
</dbReference>
<evidence type="ECO:0000259" key="11">
    <source>
        <dbReference type="Pfam" id="PF00593"/>
    </source>
</evidence>
<accession>A0A401FZH0</accession>
<dbReference type="InterPro" id="IPR039426">
    <property type="entry name" value="TonB-dep_rcpt-like"/>
</dbReference>